<feature type="region of interest" description="Disordered" evidence="1">
    <location>
        <begin position="1"/>
        <end position="129"/>
    </location>
</feature>
<gene>
    <name evidence="2" type="ORF">CCAM_LOCUS4386</name>
</gene>
<evidence type="ECO:0000313" key="2">
    <source>
        <dbReference type="EMBL" id="VFQ62610.1"/>
    </source>
</evidence>
<feature type="compositionally biased region" description="Gly residues" evidence="1">
    <location>
        <begin position="20"/>
        <end position="29"/>
    </location>
</feature>
<reference evidence="2 3" key="1">
    <citation type="submission" date="2018-04" db="EMBL/GenBank/DDBJ databases">
        <authorList>
            <person name="Vogel A."/>
        </authorList>
    </citation>
    <scope>NUCLEOTIDE SEQUENCE [LARGE SCALE GENOMIC DNA]</scope>
</reference>
<feature type="compositionally biased region" description="Gly residues" evidence="1">
    <location>
        <begin position="39"/>
        <end position="51"/>
    </location>
</feature>
<feature type="compositionally biased region" description="Basic and acidic residues" evidence="1">
    <location>
        <begin position="99"/>
        <end position="110"/>
    </location>
</feature>
<feature type="compositionally biased region" description="Low complexity" evidence="1">
    <location>
        <begin position="86"/>
        <end position="98"/>
    </location>
</feature>
<keyword evidence="3" id="KW-1185">Reference proteome</keyword>
<name>A0A484KB04_9ASTE</name>
<protein>
    <submittedName>
        <fullName evidence="2">Uncharacterized protein</fullName>
    </submittedName>
</protein>
<dbReference type="Proteomes" id="UP000595140">
    <property type="component" value="Unassembled WGS sequence"/>
</dbReference>
<dbReference type="AlphaFoldDB" id="A0A484KB04"/>
<feature type="compositionally biased region" description="Gly residues" evidence="1">
    <location>
        <begin position="69"/>
        <end position="85"/>
    </location>
</feature>
<evidence type="ECO:0000256" key="1">
    <source>
        <dbReference type="SAM" id="MobiDB-lite"/>
    </source>
</evidence>
<sequence length="146" mass="14238">MGAAGNDSGGRGAAGRDNGGRGSAGGSDSGGDCHNKGAASGGKGAIVGDNGGIDATASWGIANNDCGDGNSGNGGGVGGSDGGNSGSPSRSGNKSGKVSVKEIEKEEKFGRLWPSQGNQRDLEGNKSVGQNRIKEEICRSYFGCIS</sequence>
<proteinExistence type="predicted"/>
<dbReference type="EMBL" id="OOIL02000230">
    <property type="protein sequence ID" value="VFQ62610.1"/>
    <property type="molecule type" value="Genomic_DNA"/>
</dbReference>
<evidence type="ECO:0000313" key="3">
    <source>
        <dbReference type="Proteomes" id="UP000595140"/>
    </source>
</evidence>
<organism evidence="2 3">
    <name type="scientific">Cuscuta campestris</name>
    <dbReference type="NCBI Taxonomy" id="132261"/>
    <lineage>
        <taxon>Eukaryota</taxon>
        <taxon>Viridiplantae</taxon>
        <taxon>Streptophyta</taxon>
        <taxon>Embryophyta</taxon>
        <taxon>Tracheophyta</taxon>
        <taxon>Spermatophyta</taxon>
        <taxon>Magnoliopsida</taxon>
        <taxon>eudicotyledons</taxon>
        <taxon>Gunneridae</taxon>
        <taxon>Pentapetalae</taxon>
        <taxon>asterids</taxon>
        <taxon>lamiids</taxon>
        <taxon>Solanales</taxon>
        <taxon>Convolvulaceae</taxon>
        <taxon>Cuscuteae</taxon>
        <taxon>Cuscuta</taxon>
        <taxon>Cuscuta subgen. Grammica</taxon>
        <taxon>Cuscuta sect. Cleistogrammica</taxon>
    </lineage>
</organism>
<accession>A0A484KB04</accession>